<evidence type="ECO:0000259" key="1">
    <source>
        <dbReference type="Pfam" id="PF13358"/>
    </source>
</evidence>
<accession>A0A1U7N534</accession>
<dbReference type="Pfam" id="PF13358">
    <property type="entry name" value="DDE_3"/>
    <property type="match status" value="1"/>
</dbReference>
<dbReference type="NCBIfam" id="NF033545">
    <property type="entry name" value="transpos_IS630"/>
    <property type="match status" value="1"/>
</dbReference>
<reference evidence="2 3" key="1">
    <citation type="submission" date="2016-10" db="EMBL/GenBank/DDBJ databases">
        <title>Comparative genomics uncovers the prolific and rare metabolic potential of the cyanobacterial genus Moorea.</title>
        <authorList>
            <person name="Leao T."/>
            <person name="Castelao G."/>
            <person name="Korobeynikov A."/>
            <person name="Monroe E.A."/>
            <person name="Podell S."/>
            <person name="Glukhov E."/>
            <person name="Allen E."/>
            <person name="Gerwick W.H."/>
            <person name="Gerwick L."/>
        </authorList>
    </citation>
    <scope>NUCLEOTIDE SEQUENCE [LARGE SCALE GENOMIC DNA]</scope>
    <source>
        <strain evidence="2 3">PNG5-198</strain>
    </source>
</reference>
<protein>
    <submittedName>
        <fullName evidence="2">IS630 family transposase</fullName>
    </submittedName>
</protein>
<sequence length="218" mass="25382">MEVVLDLYSSQYSASEPLICMDEAAIQLTGHVLEPIEMQPGHDAKEDYHYTREGTQALFMFFDPIRGWRRVTNRDHRTSSDWAEEIRQLLEVDYPQADKIKLLCDNLNIHEIASLYKTFPADEAHSLARRLEIYHTPRNGSWLNVAEIELSVLTQQCLRRRIATPEKLTSELEAWANERNRTASQVIWHFTTEDARVKLKHLYPVFEELDHSDSNASN</sequence>
<dbReference type="EMBL" id="MKZS01000001">
    <property type="protein sequence ID" value="OLT61045.1"/>
    <property type="molecule type" value="Genomic_DNA"/>
</dbReference>
<evidence type="ECO:0000313" key="3">
    <source>
        <dbReference type="Proteomes" id="UP000186657"/>
    </source>
</evidence>
<organism evidence="2 3">
    <name type="scientific">Moorena bouillonii PNG</name>
    <dbReference type="NCBI Taxonomy" id="568701"/>
    <lineage>
        <taxon>Bacteria</taxon>
        <taxon>Bacillati</taxon>
        <taxon>Cyanobacteriota</taxon>
        <taxon>Cyanophyceae</taxon>
        <taxon>Coleofasciculales</taxon>
        <taxon>Coleofasciculaceae</taxon>
        <taxon>Moorena</taxon>
    </lineage>
</organism>
<dbReference type="AlphaFoldDB" id="A0A1U7N534"/>
<comment type="caution">
    <text evidence="2">The sequence shown here is derived from an EMBL/GenBank/DDBJ whole genome shotgun (WGS) entry which is preliminary data.</text>
</comment>
<dbReference type="InterPro" id="IPR038717">
    <property type="entry name" value="Tc1-like_DDE_dom"/>
</dbReference>
<proteinExistence type="predicted"/>
<dbReference type="Proteomes" id="UP000186657">
    <property type="component" value="Unassembled WGS sequence"/>
</dbReference>
<feature type="domain" description="Tc1-like transposase DDE" evidence="1">
    <location>
        <begin position="18"/>
        <end position="168"/>
    </location>
</feature>
<keyword evidence="3" id="KW-1185">Reference proteome</keyword>
<dbReference type="InterPro" id="IPR047655">
    <property type="entry name" value="Transpos_IS630-like"/>
</dbReference>
<name>A0A1U7N534_9CYAN</name>
<evidence type="ECO:0000313" key="2">
    <source>
        <dbReference type="EMBL" id="OLT61045.1"/>
    </source>
</evidence>
<gene>
    <name evidence="2" type="ORF">BJP37_20530</name>
</gene>